<evidence type="ECO:0000259" key="1">
    <source>
        <dbReference type="Pfam" id="PF00501"/>
    </source>
</evidence>
<dbReference type="PANTHER" id="PTHR43845">
    <property type="entry name" value="BLR5969 PROTEIN"/>
    <property type="match status" value="1"/>
</dbReference>
<dbReference type="InterPro" id="IPR028154">
    <property type="entry name" value="AMP-dep_Lig_C"/>
</dbReference>
<protein>
    <submittedName>
        <fullName evidence="3">Uncharacterized protein</fullName>
    </submittedName>
</protein>
<proteinExistence type="predicted"/>
<comment type="caution">
    <text evidence="3">The sequence shown here is derived from an EMBL/GenBank/DDBJ whole genome shotgun (WGS) entry which is preliminary data.</text>
</comment>
<evidence type="ECO:0000313" key="3">
    <source>
        <dbReference type="EMBL" id="KKN34053.1"/>
    </source>
</evidence>
<dbReference type="InterPro" id="IPR045851">
    <property type="entry name" value="AMP-bd_C_sf"/>
</dbReference>
<dbReference type="Pfam" id="PF00501">
    <property type="entry name" value="AMP-binding"/>
    <property type="match status" value="1"/>
</dbReference>
<dbReference type="PANTHER" id="PTHR43845:SF1">
    <property type="entry name" value="BLR5969 PROTEIN"/>
    <property type="match status" value="1"/>
</dbReference>
<sequence length="473" mass="52712">MEDWNFPPSYNKDYFPDSDSPYWFRERETMDPAKRDELIVARIRDVMAYAYDHSPFYQRKWDDAGVKADDIRTLADFERVPVVTKQELRDSQASNPPFGDYLCCPQSDIHHIHGTSGTTGRPTAFGISRGDWETIANNHARIMWGMGLRPGDTVFVAAILSLYMGSWGALIGAERLGCKAFPFGAGAPGMTARAVTWLAMMKPAGLYSTPSYALRLAEVAREEGIDPREFGIKVLFFSGEPGGSIPSIRDKIQDIYGAKVVDCGTMAELTPWMHASGSADTEGMLLWQDIVYTEVADPHTNCRVPYGGQGTPIYTHLERTSQPMIRMVSGDLTHWVMEDNPCGRTYPRLPKGIYGRIDDMFQIRGENIYPSAIAEILEGLVGYGGEHRIVVSRGGSMDELAVQAEFDHETASKGPDAVKALLGRVEAECSRVLGVRARVVMVEPDTFPRTDFKAQRVIDDRDLYQSLNQKRGD</sequence>
<dbReference type="SUPFAM" id="SSF56801">
    <property type="entry name" value="Acetyl-CoA synthetase-like"/>
    <property type="match status" value="1"/>
</dbReference>
<organism evidence="3">
    <name type="scientific">marine sediment metagenome</name>
    <dbReference type="NCBI Taxonomy" id="412755"/>
    <lineage>
        <taxon>unclassified sequences</taxon>
        <taxon>metagenomes</taxon>
        <taxon>ecological metagenomes</taxon>
    </lineage>
</organism>
<feature type="domain" description="AMP-dependent ligase C-terminal" evidence="2">
    <location>
        <begin position="365"/>
        <end position="461"/>
    </location>
</feature>
<dbReference type="InterPro" id="IPR000873">
    <property type="entry name" value="AMP-dep_synth/lig_dom"/>
</dbReference>
<dbReference type="Gene3D" id="3.40.50.12780">
    <property type="entry name" value="N-terminal domain of ligase-like"/>
    <property type="match status" value="1"/>
</dbReference>
<dbReference type="Gene3D" id="3.30.300.30">
    <property type="match status" value="1"/>
</dbReference>
<dbReference type="Pfam" id="PF14535">
    <property type="entry name" value="AMP-binding_C_2"/>
    <property type="match status" value="1"/>
</dbReference>
<accession>A0A0F9SXV0</accession>
<reference evidence="3" key="1">
    <citation type="journal article" date="2015" name="Nature">
        <title>Complex archaea that bridge the gap between prokaryotes and eukaryotes.</title>
        <authorList>
            <person name="Spang A."/>
            <person name="Saw J.H."/>
            <person name="Jorgensen S.L."/>
            <person name="Zaremba-Niedzwiedzka K."/>
            <person name="Martijn J."/>
            <person name="Lind A.E."/>
            <person name="van Eijk R."/>
            <person name="Schleper C."/>
            <person name="Guy L."/>
            <person name="Ettema T.J."/>
        </authorList>
    </citation>
    <scope>NUCLEOTIDE SEQUENCE</scope>
</reference>
<gene>
    <name evidence="3" type="ORF">LCGC14_0797540</name>
</gene>
<feature type="domain" description="AMP-dependent synthetase/ligase" evidence="1">
    <location>
        <begin position="103"/>
        <end position="310"/>
    </location>
</feature>
<name>A0A0F9SXV0_9ZZZZ</name>
<dbReference type="AlphaFoldDB" id="A0A0F9SXV0"/>
<dbReference type="EMBL" id="LAZR01002132">
    <property type="protein sequence ID" value="KKN34053.1"/>
    <property type="molecule type" value="Genomic_DNA"/>
</dbReference>
<dbReference type="InterPro" id="IPR042099">
    <property type="entry name" value="ANL_N_sf"/>
</dbReference>
<evidence type="ECO:0000259" key="2">
    <source>
        <dbReference type="Pfam" id="PF14535"/>
    </source>
</evidence>